<protein>
    <submittedName>
        <fullName evidence="2">p-hydroxybenzoic acid efflux pump subunit AaeB</fullName>
    </submittedName>
</protein>
<dbReference type="GO" id="GO:0005886">
    <property type="term" value="C:plasma membrane"/>
    <property type="evidence" value="ECO:0007669"/>
    <property type="project" value="InterPro"/>
</dbReference>
<evidence type="ECO:0000313" key="3">
    <source>
        <dbReference type="Proteomes" id="UP000328092"/>
    </source>
</evidence>
<feature type="transmembrane region" description="Helical" evidence="1">
    <location>
        <begin position="39"/>
        <end position="58"/>
    </location>
</feature>
<accession>A0A508TC43</accession>
<name>A0A508TC43_9BRAD</name>
<evidence type="ECO:0000256" key="1">
    <source>
        <dbReference type="SAM" id="Phobius"/>
    </source>
</evidence>
<comment type="caution">
    <text evidence="2">The sequence shown here is derived from an EMBL/GenBank/DDBJ whole genome shotgun (WGS) entry which is preliminary data.</text>
</comment>
<feature type="transmembrane region" description="Helical" evidence="1">
    <location>
        <begin position="342"/>
        <end position="363"/>
    </location>
</feature>
<feature type="transmembrane region" description="Helical" evidence="1">
    <location>
        <begin position="64"/>
        <end position="82"/>
    </location>
</feature>
<gene>
    <name evidence="2" type="primary">aaeB_1</name>
    <name evidence="2" type="ORF">CI1B_46640</name>
</gene>
<reference evidence="2" key="1">
    <citation type="submission" date="2019-02" db="EMBL/GenBank/DDBJ databases">
        <authorList>
            <person name="Pothier F.J."/>
        </authorList>
    </citation>
    <scope>NUCLEOTIDE SEQUENCE</scope>
    <source>
        <strain evidence="2">CI-1B</strain>
    </source>
</reference>
<keyword evidence="1" id="KW-1133">Transmembrane helix</keyword>
<evidence type="ECO:0000313" key="2">
    <source>
        <dbReference type="EMBL" id="VIO73035.1"/>
    </source>
</evidence>
<dbReference type="AlphaFoldDB" id="A0A508TC43"/>
<feature type="transmembrane region" description="Helical" evidence="1">
    <location>
        <begin position="477"/>
        <end position="497"/>
    </location>
</feature>
<keyword evidence="3" id="KW-1185">Reference proteome</keyword>
<keyword evidence="1" id="KW-0472">Membrane</keyword>
<dbReference type="EMBL" id="CAADFC020000016">
    <property type="protein sequence ID" value="VIO73035.1"/>
    <property type="molecule type" value="Genomic_DNA"/>
</dbReference>
<dbReference type="Pfam" id="PF04632">
    <property type="entry name" value="FUSC"/>
    <property type="match status" value="1"/>
</dbReference>
<feature type="transmembrane region" description="Helical" evidence="1">
    <location>
        <begin position="396"/>
        <end position="415"/>
    </location>
</feature>
<proteinExistence type="predicted"/>
<feature type="transmembrane region" description="Helical" evidence="1">
    <location>
        <begin position="15"/>
        <end position="32"/>
    </location>
</feature>
<dbReference type="InterPro" id="IPR006726">
    <property type="entry name" value="PHBA_efflux_AaeB/fusaric-R"/>
</dbReference>
<feature type="transmembrane region" description="Helical" evidence="1">
    <location>
        <begin position="89"/>
        <end position="107"/>
    </location>
</feature>
<dbReference type="Proteomes" id="UP000328092">
    <property type="component" value="Unassembled WGS sequence"/>
</dbReference>
<sequence length="660" mass="70410">MLAFYFALLLDMPRPYWAMTSVYVTSNVLTGATSSKAVYRILGTLIGAAGAIALVPNLVDAPELLSLAIAVWVGAFLYIALLDGTPRGYVFMLAGYTIAIVGLPVLSTPELTFDVAVSRVQEITLGIICASVFSMLVLPRSVASAVAGQADAWLANASLLCANVLIGGSHDPKREDERMRLAAAASAIDELCNHLDYDAATSASIVRGLQRLRRHMLALLPMFSSIEDRMVALDSGGGMPVNLAMICARIANWLTDGSQGRAEADLIRTALAEVRPALYPDADWTGIMAASLVNQLRNLIDIMQDCRALRLAIAEGRDPEQLTLAFTLDVSGHAAAHRDRGIALWSAAATTLSLLACFAFWIGTGWADGTTAALFSAILGTLLASADEPLPVFRNLYKAVIVVVALNGIYIFGILPRVTTIEMLMAALMPMFLLFGWMAARPATAAIGALLANFIAVQLTLQPFYTADFASFANSSVALMLGVGLTGVISGIVRFFGTDWIARRLLRSNRETLAAVAVRKSWQDRVAVASLMQHRLALLAQRIAAVPAEAKSDAANLRLLRTALNIIDVRQASLDLSLPARSAIEMLLARLAAIFATPGAGQLPDDVLGQLDSTIPFTLREPASETRNQAVIALAGIRSGLFPEAPAYQPLSPEPREIAA</sequence>
<organism evidence="2 3">
    <name type="scientific">Bradyrhizobium ivorense</name>
    <dbReference type="NCBI Taxonomy" id="2511166"/>
    <lineage>
        <taxon>Bacteria</taxon>
        <taxon>Pseudomonadati</taxon>
        <taxon>Pseudomonadota</taxon>
        <taxon>Alphaproteobacteria</taxon>
        <taxon>Hyphomicrobiales</taxon>
        <taxon>Nitrobacteraceae</taxon>
        <taxon>Bradyrhizobium</taxon>
    </lineage>
</organism>
<keyword evidence="1" id="KW-0812">Transmembrane</keyword>
<feature type="transmembrane region" description="Helical" evidence="1">
    <location>
        <begin position="119"/>
        <end position="138"/>
    </location>
</feature>
<dbReference type="GO" id="GO:0022857">
    <property type="term" value="F:transmembrane transporter activity"/>
    <property type="evidence" value="ECO:0007669"/>
    <property type="project" value="InterPro"/>
</dbReference>